<feature type="region of interest" description="Disordered" evidence="1">
    <location>
        <begin position="72"/>
        <end position="122"/>
    </location>
</feature>
<accession>F4Q5X0</accession>
<evidence type="ECO:0000256" key="1">
    <source>
        <dbReference type="SAM" id="MobiDB-lite"/>
    </source>
</evidence>
<dbReference type="OrthoDB" id="20254at2759"/>
<feature type="compositionally biased region" description="Low complexity" evidence="1">
    <location>
        <begin position="75"/>
        <end position="92"/>
    </location>
</feature>
<sequence length="213" mass="22671">MSETPNNSKIRFNDKVTNINVGGEAGGILEEAVHKALKQQQQCGCSASSDENSKSCNNSNCNNSASGAVVQDGCNNNNNNSNTNNASSSSVNGGQSATQANNQRVREGSKSNGSNNANVSGISKDSILSSIPKDTMEKIKEWKVKYAFITKGAKLVSTSKQHKFKTPVSIGEAAYFLAESQVKDSTLVFSNDNSLIFSDGIFVDLDLIDDDDD</sequence>
<dbReference type="GeneID" id="14869978"/>
<keyword evidence="3" id="KW-1185">Reference proteome</keyword>
<name>F4Q5X0_CACFS</name>
<evidence type="ECO:0000313" key="3">
    <source>
        <dbReference type="Proteomes" id="UP000007797"/>
    </source>
</evidence>
<dbReference type="KEGG" id="dfa:DFA_08374"/>
<feature type="compositionally biased region" description="Polar residues" evidence="1">
    <location>
        <begin position="110"/>
        <end position="122"/>
    </location>
</feature>
<feature type="compositionally biased region" description="Polar residues" evidence="1">
    <location>
        <begin position="93"/>
        <end position="103"/>
    </location>
</feature>
<protein>
    <submittedName>
        <fullName evidence="2">Uncharacterized protein</fullName>
    </submittedName>
</protein>
<dbReference type="AlphaFoldDB" id="F4Q5X0"/>
<dbReference type="Proteomes" id="UP000007797">
    <property type="component" value="Unassembled WGS sequence"/>
</dbReference>
<organism evidence="2 3">
    <name type="scientific">Cavenderia fasciculata</name>
    <name type="common">Slime mold</name>
    <name type="synonym">Dictyostelium fasciculatum</name>
    <dbReference type="NCBI Taxonomy" id="261658"/>
    <lineage>
        <taxon>Eukaryota</taxon>
        <taxon>Amoebozoa</taxon>
        <taxon>Evosea</taxon>
        <taxon>Eumycetozoa</taxon>
        <taxon>Dictyostelia</taxon>
        <taxon>Acytosteliales</taxon>
        <taxon>Cavenderiaceae</taxon>
        <taxon>Cavenderia</taxon>
    </lineage>
</organism>
<dbReference type="OMA" id="ENHMEQQ"/>
<gene>
    <name evidence="2" type="ORF">DFA_08374</name>
</gene>
<evidence type="ECO:0000313" key="2">
    <source>
        <dbReference type="EMBL" id="EGG17379.1"/>
    </source>
</evidence>
<dbReference type="EMBL" id="GL883021">
    <property type="protein sequence ID" value="EGG17379.1"/>
    <property type="molecule type" value="Genomic_DNA"/>
</dbReference>
<reference evidence="3" key="1">
    <citation type="journal article" date="2011" name="Genome Res.">
        <title>Phylogeny-wide analysis of social amoeba genomes highlights ancient origins for complex intercellular communication.</title>
        <authorList>
            <person name="Heidel A.J."/>
            <person name="Lawal H.M."/>
            <person name="Felder M."/>
            <person name="Schilde C."/>
            <person name="Helps N.R."/>
            <person name="Tunggal B."/>
            <person name="Rivero F."/>
            <person name="John U."/>
            <person name="Schleicher M."/>
            <person name="Eichinger L."/>
            <person name="Platzer M."/>
            <person name="Noegel A.A."/>
            <person name="Schaap P."/>
            <person name="Gloeckner G."/>
        </authorList>
    </citation>
    <scope>NUCLEOTIDE SEQUENCE [LARGE SCALE GENOMIC DNA]</scope>
    <source>
        <strain evidence="3">SH3</strain>
    </source>
</reference>
<proteinExistence type="predicted"/>
<dbReference type="RefSeq" id="XP_004355863.1">
    <property type="nucleotide sequence ID" value="XM_004355810.1"/>
</dbReference>